<proteinExistence type="inferred from homology"/>
<dbReference type="GO" id="GO:0005524">
    <property type="term" value="F:ATP binding"/>
    <property type="evidence" value="ECO:0007669"/>
    <property type="project" value="UniProtKB-KW"/>
</dbReference>
<protein>
    <recommendedName>
        <fullName evidence="5">UDP-N-acetylglucosamine kinase</fullName>
        <ecNumber evidence="2">2.7.1.176</ecNumber>
    </recommendedName>
    <alternativeName>
        <fullName evidence="5">UDP-N-acetylglucosamine kinase</fullName>
    </alternativeName>
</protein>
<dbReference type="PANTHER" id="PTHR39206:SF1">
    <property type="entry name" value="SLL8004 PROTEIN"/>
    <property type="match status" value="1"/>
</dbReference>
<dbReference type="EMBL" id="QQWE01000001">
    <property type="protein sequence ID" value="REJ59793.1"/>
    <property type="molecule type" value="Genomic_DNA"/>
</dbReference>
<evidence type="ECO:0000256" key="5">
    <source>
        <dbReference type="ARBA" id="ARBA00032897"/>
    </source>
</evidence>
<dbReference type="PANTHER" id="PTHR39206">
    <property type="entry name" value="SLL8004 PROTEIN"/>
    <property type="match status" value="1"/>
</dbReference>
<organism evidence="8 9">
    <name type="scientific">Microcystis aeruginosa DA14</name>
    <dbReference type="NCBI Taxonomy" id="1987506"/>
    <lineage>
        <taxon>Bacteria</taxon>
        <taxon>Bacillati</taxon>
        <taxon>Cyanobacteriota</taxon>
        <taxon>Cyanophyceae</taxon>
        <taxon>Oscillatoriophycideae</taxon>
        <taxon>Chroococcales</taxon>
        <taxon>Microcystaceae</taxon>
        <taxon>Microcystis</taxon>
    </lineage>
</organism>
<evidence type="ECO:0000313" key="8">
    <source>
        <dbReference type="EMBL" id="REJ59793.1"/>
    </source>
</evidence>
<evidence type="ECO:0000259" key="7">
    <source>
        <dbReference type="Pfam" id="PF06414"/>
    </source>
</evidence>
<evidence type="ECO:0000313" key="9">
    <source>
        <dbReference type="Proteomes" id="UP000256301"/>
    </source>
</evidence>
<evidence type="ECO:0000256" key="2">
    <source>
        <dbReference type="ARBA" id="ARBA00011963"/>
    </source>
</evidence>
<name>A0A3E0MLF2_MICAE</name>
<evidence type="ECO:0000256" key="6">
    <source>
        <dbReference type="ARBA" id="ARBA00048178"/>
    </source>
</evidence>
<dbReference type="SUPFAM" id="SSF52540">
    <property type="entry name" value="P-loop containing nucleoside triphosphate hydrolases"/>
    <property type="match status" value="1"/>
</dbReference>
<dbReference type="AlphaFoldDB" id="A0A3E0MLF2"/>
<evidence type="ECO:0000256" key="1">
    <source>
        <dbReference type="ARBA" id="ARBA00009104"/>
    </source>
</evidence>
<evidence type="ECO:0000256" key="4">
    <source>
        <dbReference type="ARBA" id="ARBA00022840"/>
    </source>
</evidence>
<comment type="similarity">
    <text evidence="1">Belongs to the zeta toxin family.</text>
</comment>
<comment type="caution">
    <text evidence="8">The sequence shown here is derived from an EMBL/GenBank/DDBJ whole genome shotgun (WGS) entry which is preliminary data.</text>
</comment>
<dbReference type="GO" id="GO:0016301">
    <property type="term" value="F:kinase activity"/>
    <property type="evidence" value="ECO:0007669"/>
    <property type="project" value="InterPro"/>
</dbReference>
<dbReference type="Pfam" id="PF06414">
    <property type="entry name" value="Zeta_toxin"/>
    <property type="match status" value="1"/>
</dbReference>
<dbReference type="EC" id="2.7.1.176" evidence="2"/>
<keyword evidence="3" id="KW-0547">Nucleotide-binding</keyword>
<keyword evidence="4" id="KW-0067">ATP-binding</keyword>
<dbReference type="Gene3D" id="3.40.50.300">
    <property type="entry name" value="P-loop containing nucleotide triphosphate hydrolases"/>
    <property type="match status" value="1"/>
</dbReference>
<dbReference type="Proteomes" id="UP000256301">
    <property type="component" value="Unassembled WGS sequence"/>
</dbReference>
<evidence type="ECO:0000256" key="3">
    <source>
        <dbReference type="ARBA" id="ARBA00022741"/>
    </source>
</evidence>
<dbReference type="InterPro" id="IPR010488">
    <property type="entry name" value="Zeta_toxin_domain"/>
</dbReference>
<accession>A0A3E0MLF2</accession>
<feature type="domain" description="Zeta toxin" evidence="7">
    <location>
        <begin position="4"/>
        <end position="146"/>
    </location>
</feature>
<gene>
    <name evidence="8" type="ORF">DWQ56_00505</name>
</gene>
<reference evidence="8 9" key="1">
    <citation type="submission" date="2017-08" db="EMBL/GenBank/DDBJ databases">
        <title>Functional genomic and metabolic studies of the symbiotic interactions of six Microcystis-dominated communities.</title>
        <authorList>
            <person name="Li Q."/>
            <person name="Lin F."/>
        </authorList>
    </citation>
    <scope>NUCLEOTIDE SEQUENCE [LARGE SCALE GENOMIC DNA]</scope>
    <source>
        <strain evidence="8">DA14</strain>
    </source>
</reference>
<sequence length="191" mass="21640">MSDVYLIASPNGSGKTTVAKKILPNFLGVIEYVNADEIAAGLSPFNPESVAIQAGRLMLERLVTLKCQGIDFAFESTLAARHFARFLRDCQSSGYRLNLIYFWLQSPELALERVHRRVASGGHNIPKDVVRRRYERGRINLMQLYLPLCDTWIIYDNSGDEPHLVAALGFNQPPIIYNPDTFRIITRNQND</sequence>
<dbReference type="InterPro" id="IPR027417">
    <property type="entry name" value="P-loop_NTPase"/>
</dbReference>
<comment type="catalytic activity">
    <reaction evidence="6">
        <text>UDP-N-acetyl-alpha-D-glucosamine + ATP = UDP-N-acetyl-alpha-D-glucosamine 3'-phosphate + ADP + H(+)</text>
        <dbReference type="Rhea" id="RHEA:32671"/>
        <dbReference type="ChEBI" id="CHEBI:15378"/>
        <dbReference type="ChEBI" id="CHEBI:30616"/>
        <dbReference type="ChEBI" id="CHEBI:57705"/>
        <dbReference type="ChEBI" id="CHEBI:64353"/>
        <dbReference type="ChEBI" id="CHEBI:456216"/>
        <dbReference type="EC" id="2.7.1.176"/>
    </reaction>
</comment>